<sequence length="185" mass="20867">MSPSPNTTRLAILEAQAQENESNIDQLTHTNWLLRNHATLQQTTLTKLKQDFETEFPHFHIHIPDTPTPAPVANTLVPHEDEDDHPHHQQHTPRARPDPRPTPFYIAVRGAPALGIEFVIPGFRGETLGVGVDIVDLAFVLQQGLRRRGWGEVMTQKGVEDFLAWPVVEVKWRGREGELGRLCMG</sequence>
<dbReference type="AlphaFoldDB" id="A0A6A5K0U5"/>
<accession>A0A6A5K0U5</accession>
<reference evidence="2" key="1">
    <citation type="submission" date="2020-01" db="EMBL/GenBank/DDBJ databases">
        <authorList>
            <consortium name="DOE Joint Genome Institute"/>
            <person name="Haridas S."/>
            <person name="Albert R."/>
            <person name="Binder M."/>
            <person name="Bloem J."/>
            <person name="Labutti K."/>
            <person name="Salamov A."/>
            <person name="Andreopoulos B."/>
            <person name="Baker S.E."/>
            <person name="Barry K."/>
            <person name="Bills G."/>
            <person name="Bluhm B.H."/>
            <person name="Cannon C."/>
            <person name="Castanera R."/>
            <person name="Culley D.E."/>
            <person name="Daum C."/>
            <person name="Ezra D."/>
            <person name="Gonzalez J.B."/>
            <person name="Henrissat B."/>
            <person name="Kuo A."/>
            <person name="Liang C."/>
            <person name="Lipzen A."/>
            <person name="Lutzoni F."/>
            <person name="Magnuson J."/>
            <person name="Mondo S."/>
            <person name="Nolan M."/>
            <person name="Ohm R."/>
            <person name="Pangilinan J."/>
            <person name="Park H.-J."/>
            <person name="Ramirez L."/>
            <person name="Alfaro M."/>
            <person name="Sun H."/>
            <person name="Tritt A."/>
            <person name="Yoshinaga Y."/>
            <person name="Zwiers L.-H."/>
            <person name="Turgeon B.G."/>
            <person name="Goodwin S.B."/>
            <person name="Spatafora J.W."/>
            <person name="Crous P.W."/>
            <person name="Grigoriev I.V."/>
        </authorList>
    </citation>
    <scope>NUCLEOTIDE SEQUENCE</scope>
    <source>
        <strain evidence="2">P77</strain>
    </source>
</reference>
<dbReference type="Proteomes" id="UP000800040">
    <property type="component" value="Unassembled WGS sequence"/>
</dbReference>
<dbReference type="EMBL" id="ML975400">
    <property type="protein sequence ID" value="KAF1830341.1"/>
    <property type="molecule type" value="Genomic_DNA"/>
</dbReference>
<protein>
    <submittedName>
        <fullName evidence="2">Uncharacterized protein</fullName>
    </submittedName>
</protein>
<gene>
    <name evidence="2" type="ORF">BDW02DRAFT_609034</name>
</gene>
<organism evidence="2 3">
    <name type="scientific">Decorospora gaudefroyi</name>
    <dbReference type="NCBI Taxonomy" id="184978"/>
    <lineage>
        <taxon>Eukaryota</taxon>
        <taxon>Fungi</taxon>
        <taxon>Dikarya</taxon>
        <taxon>Ascomycota</taxon>
        <taxon>Pezizomycotina</taxon>
        <taxon>Dothideomycetes</taxon>
        <taxon>Pleosporomycetidae</taxon>
        <taxon>Pleosporales</taxon>
        <taxon>Pleosporineae</taxon>
        <taxon>Pleosporaceae</taxon>
        <taxon>Decorospora</taxon>
    </lineage>
</organism>
<feature type="region of interest" description="Disordered" evidence="1">
    <location>
        <begin position="73"/>
        <end position="102"/>
    </location>
</feature>
<proteinExistence type="predicted"/>
<name>A0A6A5K0U5_9PLEO</name>
<evidence type="ECO:0000313" key="3">
    <source>
        <dbReference type="Proteomes" id="UP000800040"/>
    </source>
</evidence>
<keyword evidence="3" id="KW-1185">Reference proteome</keyword>
<dbReference type="OrthoDB" id="3689975at2759"/>
<evidence type="ECO:0000256" key="1">
    <source>
        <dbReference type="SAM" id="MobiDB-lite"/>
    </source>
</evidence>
<evidence type="ECO:0000313" key="2">
    <source>
        <dbReference type="EMBL" id="KAF1830341.1"/>
    </source>
</evidence>